<dbReference type="PANTHER" id="PTHR23389:SF9">
    <property type="entry name" value="DNA LIGASE"/>
    <property type="match status" value="1"/>
</dbReference>
<comment type="similarity">
    <text evidence="13 14">Belongs to the NAD-dependent DNA ligase family. LigA subfamily.</text>
</comment>
<dbReference type="InterPro" id="IPR004149">
    <property type="entry name" value="Znf_DNAligase_C4"/>
</dbReference>
<reference evidence="16" key="2">
    <citation type="submission" date="2020-09" db="EMBL/GenBank/DDBJ databases">
        <authorList>
            <person name="Sun Q."/>
            <person name="Zhou Y."/>
        </authorList>
    </citation>
    <scope>NUCLEOTIDE SEQUENCE</scope>
    <source>
        <strain evidence="16">CGMCC 1.15758</strain>
    </source>
</reference>
<dbReference type="PANTHER" id="PTHR23389">
    <property type="entry name" value="CHROMOSOME TRANSMISSION FIDELITY FACTOR 18"/>
    <property type="match status" value="1"/>
</dbReference>
<dbReference type="CDD" id="cd17748">
    <property type="entry name" value="BRCT_DNA_ligase_like"/>
    <property type="match status" value="1"/>
</dbReference>
<keyword evidence="8 14" id="KW-0862">Zinc</keyword>
<gene>
    <name evidence="14 16" type="primary">ligA</name>
    <name evidence="16" type="ORF">GCM10010995_19590</name>
</gene>
<dbReference type="InterPro" id="IPR010994">
    <property type="entry name" value="RuvA_2-like"/>
</dbReference>
<dbReference type="GO" id="GO:0003911">
    <property type="term" value="F:DNA ligase (NAD+) activity"/>
    <property type="evidence" value="ECO:0007669"/>
    <property type="project" value="UniProtKB-UniRule"/>
</dbReference>
<dbReference type="RefSeq" id="WP_117003284.1">
    <property type="nucleotide sequence ID" value="NZ_BMJS01000024.1"/>
</dbReference>
<dbReference type="AlphaFoldDB" id="A0A8J3E9L4"/>
<dbReference type="SMART" id="SM00278">
    <property type="entry name" value="HhH1"/>
    <property type="match status" value="4"/>
</dbReference>
<evidence type="ECO:0000256" key="3">
    <source>
        <dbReference type="ARBA" id="ARBA00013308"/>
    </source>
</evidence>
<dbReference type="GO" id="GO:0005829">
    <property type="term" value="C:cytosol"/>
    <property type="evidence" value="ECO:0007669"/>
    <property type="project" value="TreeGrafter"/>
</dbReference>
<dbReference type="FunFam" id="3.30.470.30:FF:000001">
    <property type="entry name" value="DNA ligase"/>
    <property type="match status" value="1"/>
</dbReference>
<dbReference type="EC" id="6.5.1.2" evidence="2 14"/>
<dbReference type="OrthoDB" id="9759736at2"/>
<feature type="binding site" evidence="14">
    <location>
        <begin position="43"/>
        <end position="47"/>
    </location>
    <ligand>
        <name>NAD(+)</name>
        <dbReference type="ChEBI" id="CHEBI:57540"/>
    </ligand>
</feature>
<dbReference type="InterPro" id="IPR001679">
    <property type="entry name" value="DNA_ligase"/>
</dbReference>
<dbReference type="SUPFAM" id="SSF56091">
    <property type="entry name" value="DNA ligase/mRNA capping enzyme, catalytic domain"/>
    <property type="match status" value="1"/>
</dbReference>
<dbReference type="InterPro" id="IPR033136">
    <property type="entry name" value="DNA_ligase_CS"/>
</dbReference>
<evidence type="ECO:0000256" key="5">
    <source>
        <dbReference type="ARBA" id="ARBA00022705"/>
    </source>
</evidence>
<dbReference type="InterPro" id="IPR013839">
    <property type="entry name" value="DNAligase_adenylation"/>
</dbReference>
<evidence type="ECO:0000256" key="13">
    <source>
        <dbReference type="ARBA" id="ARBA00060881"/>
    </source>
</evidence>
<dbReference type="Pfam" id="PF00533">
    <property type="entry name" value="BRCT"/>
    <property type="match status" value="1"/>
</dbReference>
<keyword evidence="5 14" id="KW-0235">DNA replication</keyword>
<dbReference type="PROSITE" id="PS50172">
    <property type="entry name" value="BRCT"/>
    <property type="match status" value="1"/>
</dbReference>
<evidence type="ECO:0000313" key="17">
    <source>
        <dbReference type="Proteomes" id="UP000636949"/>
    </source>
</evidence>
<dbReference type="Pfam" id="PF01653">
    <property type="entry name" value="DNA_ligase_aden"/>
    <property type="match status" value="1"/>
</dbReference>
<dbReference type="InterPro" id="IPR013840">
    <property type="entry name" value="DNAligase_N"/>
</dbReference>
<feature type="domain" description="BRCT" evidence="15">
    <location>
        <begin position="609"/>
        <end position="684"/>
    </location>
</feature>
<dbReference type="InterPro" id="IPR012340">
    <property type="entry name" value="NA-bd_OB-fold"/>
</dbReference>
<dbReference type="Gene3D" id="1.10.287.610">
    <property type="entry name" value="Helix hairpin bin"/>
    <property type="match status" value="1"/>
</dbReference>
<dbReference type="Pfam" id="PF12826">
    <property type="entry name" value="HHH_2"/>
    <property type="match status" value="1"/>
</dbReference>
<evidence type="ECO:0000256" key="4">
    <source>
        <dbReference type="ARBA" id="ARBA00022598"/>
    </source>
</evidence>
<dbReference type="GO" id="GO:0006260">
    <property type="term" value="P:DNA replication"/>
    <property type="evidence" value="ECO:0007669"/>
    <property type="project" value="UniProtKB-KW"/>
</dbReference>
<dbReference type="InterPro" id="IPR041663">
    <property type="entry name" value="DisA/LigA_HHH"/>
</dbReference>
<dbReference type="EMBL" id="BMJS01000024">
    <property type="protein sequence ID" value="GGG02258.1"/>
    <property type="molecule type" value="Genomic_DNA"/>
</dbReference>
<feature type="binding site" evidence="14">
    <location>
        <position position="124"/>
    </location>
    <ligand>
        <name>NAD(+)</name>
        <dbReference type="ChEBI" id="CHEBI:57540"/>
    </ligand>
</feature>
<feature type="binding site" evidence="14">
    <location>
        <position position="301"/>
    </location>
    <ligand>
        <name>NAD(+)</name>
        <dbReference type="ChEBI" id="CHEBI:57540"/>
    </ligand>
</feature>
<keyword evidence="11 14" id="KW-0234">DNA repair</keyword>
<dbReference type="Gene3D" id="3.30.470.30">
    <property type="entry name" value="DNA ligase/mRNA capping enzyme"/>
    <property type="match status" value="1"/>
</dbReference>
<dbReference type="InterPro" id="IPR004150">
    <property type="entry name" value="NAD_DNA_ligase_OB"/>
</dbReference>
<dbReference type="FunFam" id="1.10.150.20:FF:000006">
    <property type="entry name" value="DNA ligase"/>
    <property type="match status" value="1"/>
</dbReference>
<feature type="binding site" evidence="14">
    <location>
        <begin position="93"/>
        <end position="94"/>
    </location>
    <ligand>
        <name>NAD(+)</name>
        <dbReference type="ChEBI" id="CHEBI:57540"/>
    </ligand>
</feature>
<evidence type="ECO:0000256" key="10">
    <source>
        <dbReference type="ARBA" id="ARBA00023027"/>
    </source>
</evidence>
<evidence type="ECO:0000256" key="1">
    <source>
        <dbReference type="ARBA" id="ARBA00004067"/>
    </source>
</evidence>
<dbReference type="SUPFAM" id="SSF52113">
    <property type="entry name" value="BRCT domain"/>
    <property type="match status" value="1"/>
</dbReference>
<dbReference type="HAMAP" id="MF_01588">
    <property type="entry name" value="DNA_ligase_A"/>
    <property type="match status" value="1"/>
</dbReference>
<protein>
    <recommendedName>
        <fullName evidence="3 14">DNA ligase</fullName>
        <ecNumber evidence="2 14">6.5.1.2</ecNumber>
    </recommendedName>
    <alternativeName>
        <fullName evidence="14">Polydeoxyribonucleotide synthase [NAD(+)]</fullName>
    </alternativeName>
</protein>
<dbReference type="PROSITE" id="PS01056">
    <property type="entry name" value="DNA_LIGASE_N2"/>
    <property type="match status" value="1"/>
</dbReference>
<keyword evidence="10 14" id="KW-0520">NAD</keyword>
<comment type="cofactor">
    <cofactor evidence="14">
        <name>Mg(2+)</name>
        <dbReference type="ChEBI" id="CHEBI:18420"/>
    </cofactor>
    <cofactor evidence="14">
        <name>Mn(2+)</name>
        <dbReference type="ChEBI" id="CHEBI:29035"/>
    </cofactor>
</comment>
<dbReference type="InterPro" id="IPR001357">
    <property type="entry name" value="BRCT_dom"/>
</dbReference>
<organism evidence="16 17">
    <name type="scientific">Cysteiniphilum litorale</name>
    <dbReference type="NCBI Taxonomy" id="2056700"/>
    <lineage>
        <taxon>Bacteria</taxon>
        <taxon>Pseudomonadati</taxon>
        <taxon>Pseudomonadota</taxon>
        <taxon>Gammaproteobacteria</taxon>
        <taxon>Thiotrichales</taxon>
        <taxon>Fastidiosibacteraceae</taxon>
        <taxon>Cysteiniphilum</taxon>
    </lineage>
</organism>
<dbReference type="Gene3D" id="1.10.150.20">
    <property type="entry name" value="5' to 3' exonuclease, C-terminal subdomain"/>
    <property type="match status" value="2"/>
</dbReference>
<keyword evidence="17" id="KW-1185">Reference proteome</keyword>
<evidence type="ECO:0000259" key="15">
    <source>
        <dbReference type="PROSITE" id="PS50172"/>
    </source>
</evidence>
<proteinExistence type="inferred from homology"/>
<dbReference type="InterPro" id="IPR036420">
    <property type="entry name" value="BRCT_dom_sf"/>
</dbReference>
<dbReference type="NCBIfam" id="TIGR00575">
    <property type="entry name" value="dnlj"/>
    <property type="match status" value="1"/>
</dbReference>
<keyword evidence="4 14" id="KW-0436">Ligase</keyword>
<dbReference type="Pfam" id="PF03120">
    <property type="entry name" value="OB_DNA_ligase"/>
    <property type="match status" value="1"/>
</dbReference>
<dbReference type="Gene3D" id="2.40.50.140">
    <property type="entry name" value="Nucleic acid-binding proteins"/>
    <property type="match status" value="1"/>
</dbReference>
<sequence>MSDLSFKKNNNPIEIQEYYQNLCEEINRYNYAYHTLDAPLVSDQVYDKAYQALVELETQYQDILDTSLSPTKRVGSKPLTAFEVIAHKVPMLSLSNGFDDEDIAGFYKRLTELTQTHALSFECEPKLDGLAISIHYKNGRLDYAVTRGDGVEGEKVTENVKTIRNVPLQLKGDNLPKEIEVRGEIIINKQDFLALNQIAEARDDKVFANPRNAAAGSVRQLDSRIAAKRKLKMYAYGVGAYSGFTLPQTQYELMQQLKLWGFQLTDEVEVVDGEEGLLDYYRRMGHKRADLPYDIDGLVYKLNRLDLQTKAGFIAKAPRWALAHKFPAEEVESEILAVDFQVGRTGAVTPVARLKPVAVGGVIVSNATLHNIDEIKRKDIKVHDRVIVRRAGDVIPEVVRSLPEYRDANTTQEIVMPKVCPVCQSNIEYINDQAIARCTGGWHCRAQRKERIKHFASRKAMDIDGMGDKIVEQLVDKEIIKTPADLYALNLPVLSQLERMGRKSSLNLLDALEKSKTVLLHRFIYALGIKDIGEVSAKALANHFGSLEAIKNATLEEMISIHDIGEVMASHVKAFWQDPLNIELVDALIAVGITIIEPKKVAAEVAETVVDNPFFGKTVVITGSFAEFTRDELKEKLEALGAKCSGSVSSKTDFLIAGEKAGSKLAKAQALGIKVITEDELQVN</sequence>
<dbReference type="FunFam" id="1.10.150.20:FF:000007">
    <property type="entry name" value="DNA ligase"/>
    <property type="match status" value="1"/>
</dbReference>
<dbReference type="SMART" id="SM00532">
    <property type="entry name" value="LIGANc"/>
    <property type="match status" value="1"/>
</dbReference>
<dbReference type="GO" id="GO:0046872">
    <property type="term" value="F:metal ion binding"/>
    <property type="evidence" value="ECO:0007669"/>
    <property type="project" value="UniProtKB-KW"/>
</dbReference>
<comment type="caution">
    <text evidence="16">The sequence shown here is derived from an EMBL/GenBank/DDBJ whole genome shotgun (WGS) entry which is preliminary data.</text>
</comment>
<comment type="catalytic activity">
    <reaction evidence="12 14">
        <text>NAD(+) + (deoxyribonucleotide)n-3'-hydroxyl + 5'-phospho-(deoxyribonucleotide)m = (deoxyribonucleotide)n+m + AMP + beta-nicotinamide D-nucleotide.</text>
        <dbReference type="EC" id="6.5.1.2"/>
    </reaction>
</comment>
<dbReference type="CDD" id="cd00114">
    <property type="entry name" value="LIGANc"/>
    <property type="match status" value="1"/>
</dbReference>
<dbReference type="Proteomes" id="UP000636949">
    <property type="component" value="Unassembled WGS sequence"/>
</dbReference>
<keyword evidence="9 14" id="KW-0460">Magnesium</keyword>
<dbReference type="Pfam" id="PF14520">
    <property type="entry name" value="HHH_5"/>
    <property type="match status" value="1"/>
</dbReference>
<feature type="binding site" evidence="14">
    <location>
        <position position="444"/>
    </location>
    <ligand>
        <name>Zn(2+)</name>
        <dbReference type="ChEBI" id="CHEBI:29105"/>
    </ligand>
</feature>
<dbReference type="PIRSF" id="PIRSF001604">
    <property type="entry name" value="LigA"/>
    <property type="match status" value="1"/>
</dbReference>
<dbReference type="SMART" id="SM00292">
    <property type="entry name" value="BRCT"/>
    <property type="match status" value="1"/>
</dbReference>
<feature type="binding site" evidence="14">
    <location>
        <position position="423"/>
    </location>
    <ligand>
        <name>Zn(2+)</name>
        <dbReference type="ChEBI" id="CHEBI:29105"/>
    </ligand>
</feature>
<evidence type="ECO:0000256" key="7">
    <source>
        <dbReference type="ARBA" id="ARBA00022763"/>
    </source>
</evidence>
<feature type="binding site" evidence="14">
    <location>
        <position position="325"/>
    </location>
    <ligand>
        <name>NAD(+)</name>
        <dbReference type="ChEBI" id="CHEBI:57540"/>
    </ligand>
</feature>
<feature type="binding site" evidence="14">
    <location>
        <position position="420"/>
    </location>
    <ligand>
        <name>Zn(2+)</name>
        <dbReference type="ChEBI" id="CHEBI:29105"/>
    </ligand>
</feature>
<dbReference type="NCBIfam" id="NF005932">
    <property type="entry name" value="PRK07956.1"/>
    <property type="match status" value="1"/>
</dbReference>
<accession>A0A8J3E9L4</accession>
<evidence type="ECO:0000256" key="9">
    <source>
        <dbReference type="ARBA" id="ARBA00022842"/>
    </source>
</evidence>
<evidence type="ECO:0000256" key="2">
    <source>
        <dbReference type="ARBA" id="ARBA00012722"/>
    </source>
</evidence>
<dbReference type="InterPro" id="IPR003583">
    <property type="entry name" value="Hlx-hairpin-Hlx_DNA-bd_motif"/>
</dbReference>
<dbReference type="Gene3D" id="6.20.10.30">
    <property type="match status" value="1"/>
</dbReference>
<feature type="binding site" evidence="14">
    <location>
        <position position="184"/>
    </location>
    <ligand>
        <name>NAD(+)</name>
        <dbReference type="ChEBI" id="CHEBI:57540"/>
    </ligand>
</feature>
<reference evidence="16" key="1">
    <citation type="journal article" date="2014" name="Int. J. Syst. Evol. Microbiol.">
        <title>Complete genome sequence of Corynebacterium casei LMG S-19264T (=DSM 44701T), isolated from a smear-ripened cheese.</title>
        <authorList>
            <consortium name="US DOE Joint Genome Institute (JGI-PGF)"/>
            <person name="Walter F."/>
            <person name="Albersmeier A."/>
            <person name="Kalinowski J."/>
            <person name="Ruckert C."/>
        </authorList>
    </citation>
    <scope>NUCLEOTIDE SEQUENCE</scope>
    <source>
        <strain evidence="16">CGMCC 1.15758</strain>
    </source>
</reference>
<keyword evidence="6 14" id="KW-0479">Metal-binding</keyword>
<comment type="caution">
    <text evidence="14">Lacks conserved residue(s) required for the propagation of feature annotation.</text>
</comment>
<dbReference type="GO" id="GO:0003677">
    <property type="term" value="F:DNA binding"/>
    <property type="evidence" value="ECO:0007669"/>
    <property type="project" value="InterPro"/>
</dbReference>
<dbReference type="FunFam" id="2.40.50.140:FF:000012">
    <property type="entry name" value="DNA ligase"/>
    <property type="match status" value="1"/>
</dbReference>
<feature type="binding site" evidence="14">
    <location>
        <position position="147"/>
    </location>
    <ligand>
        <name>NAD(+)</name>
        <dbReference type="ChEBI" id="CHEBI:57540"/>
    </ligand>
</feature>
<keyword evidence="14" id="KW-0464">Manganese</keyword>
<evidence type="ECO:0000256" key="8">
    <source>
        <dbReference type="ARBA" id="ARBA00022833"/>
    </source>
</evidence>
<evidence type="ECO:0000256" key="12">
    <source>
        <dbReference type="ARBA" id="ARBA00034005"/>
    </source>
</evidence>
<dbReference type="SUPFAM" id="SSF47781">
    <property type="entry name" value="RuvA domain 2-like"/>
    <property type="match status" value="1"/>
</dbReference>
<evidence type="ECO:0000256" key="11">
    <source>
        <dbReference type="ARBA" id="ARBA00023204"/>
    </source>
</evidence>
<evidence type="ECO:0000256" key="14">
    <source>
        <dbReference type="HAMAP-Rule" id="MF_01588"/>
    </source>
</evidence>
<evidence type="ECO:0000313" key="16">
    <source>
        <dbReference type="EMBL" id="GGG02258.1"/>
    </source>
</evidence>
<feature type="active site" description="N6-AMP-lysine intermediate" evidence="14">
    <location>
        <position position="126"/>
    </location>
</feature>
<comment type="function">
    <text evidence="1 14">DNA ligase that catalyzes the formation of phosphodiester linkages between 5'-phosphoryl and 3'-hydroxyl groups in double-stranded DNA using NAD as a coenzyme and as the energy source for the reaction. It is essential for DNA replication and repair of damaged DNA.</text>
</comment>
<dbReference type="GO" id="GO:0006281">
    <property type="term" value="P:DNA repair"/>
    <property type="evidence" value="ECO:0007669"/>
    <property type="project" value="UniProtKB-KW"/>
</dbReference>
<dbReference type="Pfam" id="PF03119">
    <property type="entry name" value="DNA_ligase_ZBD"/>
    <property type="match status" value="1"/>
</dbReference>
<evidence type="ECO:0000256" key="6">
    <source>
        <dbReference type="ARBA" id="ARBA00022723"/>
    </source>
</evidence>
<dbReference type="Gene3D" id="3.40.50.10190">
    <property type="entry name" value="BRCT domain"/>
    <property type="match status" value="1"/>
</dbReference>
<keyword evidence="7 14" id="KW-0227">DNA damage</keyword>
<dbReference type="SUPFAM" id="SSF50249">
    <property type="entry name" value="Nucleic acid-binding proteins"/>
    <property type="match status" value="1"/>
</dbReference>
<name>A0A8J3E9L4_9GAMM</name>